<proteinExistence type="predicted"/>
<evidence type="ECO:0008006" key="3">
    <source>
        <dbReference type="Google" id="ProtNLM"/>
    </source>
</evidence>
<dbReference type="EMBL" id="RBCJ01000001">
    <property type="protein sequence ID" value="RKN83236.1"/>
    <property type="molecule type" value="Genomic_DNA"/>
</dbReference>
<evidence type="ECO:0000313" key="2">
    <source>
        <dbReference type="Proteomes" id="UP000276603"/>
    </source>
</evidence>
<accession>A0A3B0CHP7</accession>
<evidence type="ECO:0000313" key="1">
    <source>
        <dbReference type="EMBL" id="RKN83236.1"/>
    </source>
</evidence>
<reference evidence="1 2" key="1">
    <citation type="submission" date="2018-10" db="EMBL/GenBank/DDBJ databases">
        <title>Ulvibacterium marinum gen. nov., sp. nov., a novel marine bacterium of the family Flavobacteriaceae, isolated from a culture of the green alga Ulva prolifera.</title>
        <authorList>
            <person name="Zhang Z."/>
        </authorList>
    </citation>
    <scope>NUCLEOTIDE SEQUENCE [LARGE SCALE GENOMIC DNA]</scope>
    <source>
        <strain evidence="1 2">CCMM003</strain>
    </source>
</reference>
<dbReference type="OrthoDB" id="1446067at2"/>
<comment type="caution">
    <text evidence="1">The sequence shown here is derived from an EMBL/GenBank/DDBJ whole genome shotgun (WGS) entry which is preliminary data.</text>
</comment>
<protein>
    <recommendedName>
        <fullName evidence="3">ArnR1-like winged helix-turn-helix domain-containing protein</fullName>
    </recommendedName>
</protein>
<sequence>MNEKHIYLSLLKVKNNTSINELIHEGLRYKEILELIRFILNKKYITETEDSVILSQHGEKMLKELATTYKKTDKKSWIKQDEKSLIKKMKKSDIFIPRSNELTFKIKFKE</sequence>
<dbReference type="RefSeq" id="WP_120710443.1">
    <property type="nucleotide sequence ID" value="NZ_RBCJ01000001.1"/>
</dbReference>
<organism evidence="1 2">
    <name type="scientific">Ulvibacterium marinum</name>
    <dbReference type="NCBI Taxonomy" id="2419782"/>
    <lineage>
        <taxon>Bacteria</taxon>
        <taxon>Pseudomonadati</taxon>
        <taxon>Bacteroidota</taxon>
        <taxon>Flavobacteriia</taxon>
        <taxon>Flavobacteriales</taxon>
        <taxon>Flavobacteriaceae</taxon>
        <taxon>Ulvibacterium</taxon>
    </lineage>
</organism>
<keyword evidence="2" id="KW-1185">Reference proteome</keyword>
<dbReference type="Proteomes" id="UP000276603">
    <property type="component" value="Unassembled WGS sequence"/>
</dbReference>
<name>A0A3B0CHP7_9FLAO</name>
<dbReference type="AlphaFoldDB" id="A0A3B0CHP7"/>
<gene>
    <name evidence="1" type="ORF">D7Z94_05235</name>
</gene>